<organism evidence="2 3">
    <name type="scientific">Oryza sativa subsp. japonica</name>
    <name type="common">Rice</name>
    <dbReference type="NCBI Taxonomy" id="39947"/>
    <lineage>
        <taxon>Eukaryota</taxon>
        <taxon>Viridiplantae</taxon>
        <taxon>Streptophyta</taxon>
        <taxon>Embryophyta</taxon>
        <taxon>Tracheophyta</taxon>
        <taxon>Spermatophyta</taxon>
        <taxon>Magnoliopsida</taxon>
        <taxon>Liliopsida</taxon>
        <taxon>Poales</taxon>
        <taxon>Poaceae</taxon>
        <taxon>BOP clade</taxon>
        <taxon>Oryzoideae</taxon>
        <taxon>Oryzeae</taxon>
        <taxon>Oryzinae</taxon>
        <taxon>Oryza</taxon>
        <taxon>Oryza sativa</taxon>
    </lineage>
</organism>
<reference evidence="3" key="2">
    <citation type="journal article" date="2008" name="Nucleic Acids Res.">
        <title>The rice annotation project database (RAP-DB): 2008 update.</title>
        <authorList>
            <consortium name="The rice annotation project (RAP)"/>
        </authorList>
    </citation>
    <scope>GENOME REANNOTATION</scope>
    <source>
        <strain evidence="3">cv. Nipponbare</strain>
    </source>
</reference>
<feature type="region of interest" description="Disordered" evidence="1">
    <location>
        <begin position="58"/>
        <end position="82"/>
    </location>
</feature>
<reference evidence="3" key="1">
    <citation type="journal article" date="2005" name="Nature">
        <title>The map-based sequence of the rice genome.</title>
        <authorList>
            <consortium name="International rice genome sequencing project (IRGSP)"/>
            <person name="Matsumoto T."/>
            <person name="Wu J."/>
            <person name="Kanamori H."/>
            <person name="Katayose Y."/>
            <person name="Fujisawa M."/>
            <person name="Namiki N."/>
            <person name="Mizuno H."/>
            <person name="Yamamoto K."/>
            <person name="Antonio B.A."/>
            <person name="Baba T."/>
            <person name="Sakata K."/>
            <person name="Nagamura Y."/>
            <person name="Aoki H."/>
            <person name="Arikawa K."/>
            <person name="Arita K."/>
            <person name="Bito T."/>
            <person name="Chiden Y."/>
            <person name="Fujitsuka N."/>
            <person name="Fukunaka R."/>
            <person name="Hamada M."/>
            <person name="Harada C."/>
            <person name="Hayashi A."/>
            <person name="Hijishita S."/>
            <person name="Honda M."/>
            <person name="Hosokawa S."/>
            <person name="Ichikawa Y."/>
            <person name="Idonuma A."/>
            <person name="Iijima M."/>
            <person name="Ikeda M."/>
            <person name="Ikeno M."/>
            <person name="Ito K."/>
            <person name="Ito S."/>
            <person name="Ito T."/>
            <person name="Ito Y."/>
            <person name="Ito Y."/>
            <person name="Iwabuchi A."/>
            <person name="Kamiya K."/>
            <person name="Karasawa W."/>
            <person name="Kurita K."/>
            <person name="Katagiri S."/>
            <person name="Kikuta A."/>
            <person name="Kobayashi H."/>
            <person name="Kobayashi N."/>
            <person name="Machita K."/>
            <person name="Maehara T."/>
            <person name="Masukawa M."/>
            <person name="Mizubayashi T."/>
            <person name="Mukai Y."/>
            <person name="Nagasaki H."/>
            <person name="Nagata Y."/>
            <person name="Naito S."/>
            <person name="Nakashima M."/>
            <person name="Nakama Y."/>
            <person name="Nakamichi Y."/>
            <person name="Nakamura M."/>
            <person name="Meguro A."/>
            <person name="Negishi M."/>
            <person name="Ohta I."/>
            <person name="Ohta T."/>
            <person name="Okamoto M."/>
            <person name="Ono N."/>
            <person name="Saji S."/>
            <person name="Sakaguchi M."/>
            <person name="Sakai K."/>
            <person name="Shibata M."/>
            <person name="Shimokawa T."/>
            <person name="Song J."/>
            <person name="Takazaki Y."/>
            <person name="Terasawa K."/>
            <person name="Tsugane M."/>
            <person name="Tsuji K."/>
            <person name="Ueda S."/>
            <person name="Waki K."/>
            <person name="Yamagata H."/>
            <person name="Yamamoto M."/>
            <person name="Yamamoto S."/>
            <person name="Yamane H."/>
            <person name="Yoshiki S."/>
            <person name="Yoshihara R."/>
            <person name="Yukawa K."/>
            <person name="Zhong H."/>
            <person name="Yano M."/>
            <person name="Yuan Q."/>
            <person name="Ouyang S."/>
            <person name="Liu J."/>
            <person name="Jones K.M."/>
            <person name="Gansberger K."/>
            <person name="Moffat K."/>
            <person name="Hill J."/>
            <person name="Bera J."/>
            <person name="Fadrosh D."/>
            <person name="Jin S."/>
            <person name="Johri S."/>
            <person name="Kim M."/>
            <person name="Overton L."/>
            <person name="Reardon M."/>
            <person name="Tsitrin T."/>
            <person name="Vuong H."/>
            <person name="Weaver B."/>
            <person name="Ciecko A."/>
            <person name="Tallon L."/>
            <person name="Jackson J."/>
            <person name="Pai G."/>
            <person name="Aken S.V."/>
            <person name="Utterback T."/>
            <person name="Reidmuller S."/>
            <person name="Feldblyum T."/>
            <person name="Hsiao J."/>
            <person name="Zismann V."/>
            <person name="Iobst S."/>
            <person name="de Vazeille A.R."/>
            <person name="Buell C.R."/>
            <person name="Ying K."/>
            <person name="Li Y."/>
            <person name="Lu T."/>
            <person name="Huang Y."/>
            <person name="Zhao Q."/>
            <person name="Feng Q."/>
            <person name="Zhang L."/>
            <person name="Zhu J."/>
            <person name="Weng Q."/>
            <person name="Mu J."/>
            <person name="Lu Y."/>
            <person name="Fan D."/>
            <person name="Liu Y."/>
            <person name="Guan J."/>
            <person name="Zhang Y."/>
            <person name="Yu S."/>
            <person name="Liu X."/>
            <person name="Zhang Y."/>
            <person name="Hong G."/>
            <person name="Han B."/>
            <person name="Choisne N."/>
            <person name="Demange N."/>
            <person name="Orjeda G."/>
            <person name="Samain S."/>
            <person name="Cattolico L."/>
            <person name="Pelletier E."/>
            <person name="Couloux A."/>
            <person name="Segurens B."/>
            <person name="Wincker P."/>
            <person name="D'Hont A."/>
            <person name="Scarpelli C."/>
            <person name="Weissenbach J."/>
            <person name="Salanoubat M."/>
            <person name="Quetier F."/>
            <person name="Yu Y."/>
            <person name="Kim H.R."/>
            <person name="Rambo T."/>
            <person name="Currie J."/>
            <person name="Collura K."/>
            <person name="Luo M."/>
            <person name="Yang T."/>
            <person name="Ammiraju J.S.S."/>
            <person name="Engler F."/>
            <person name="Soderlund C."/>
            <person name="Wing R.A."/>
            <person name="Palmer L.E."/>
            <person name="de la Bastide M."/>
            <person name="Spiegel L."/>
            <person name="Nascimento L."/>
            <person name="Zutavern T."/>
            <person name="O'Shaughnessy A."/>
            <person name="Dike S."/>
            <person name="Dedhia N."/>
            <person name="Preston R."/>
            <person name="Balija V."/>
            <person name="McCombie W.R."/>
            <person name="Chow T."/>
            <person name="Chen H."/>
            <person name="Chung M."/>
            <person name="Chen C."/>
            <person name="Shaw J."/>
            <person name="Wu H."/>
            <person name="Hsiao K."/>
            <person name="Chao Y."/>
            <person name="Chu M."/>
            <person name="Cheng C."/>
            <person name="Hour A."/>
            <person name="Lee P."/>
            <person name="Lin S."/>
            <person name="Lin Y."/>
            <person name="Liou J."/>
            <person name="Liu S."/>
            <person name="Hsing Y."/>
            <person name="Raghuvanshi S."/>
            <person name="Mohanty A."/>
            <person name="Bharti A.K."/>
            <person name="Gaur A."/>
            <person name="Gupta V."/>
            <person name="Kumar D."/>
            <person name="Ravi V."/>
            <person name="Vij S."/>
            <person name="Kapur A."/>
            <person name="Khurana P."/>
            <person name="Khurana P."/>
            <person name="Khurana J.P."/>
            <person name="Tyagi A.K."/>
            <person name="Gaikwad K."/>
            <person name="Singh A."/>
            <person name="Dalal V."/>
            <person name="Srivastava S."/>
            <person name="Dixit A."/>
            <person name="Pal A.K."/>
            <person name="Ghazi I.A."/>
            <person name="Yadav M."/>
            <person name="Pandit A."/>
            <person name="Bhargava A."/>
            <person name="Sureshbabu K."/>
            <person name="Batra K."/>
            <person name="Sharma T.R."/>
            <person name="Mohapatra T."/>
            <person name="Singh N.K."/>
            <person name="Messing J."/>
            <person name="Nelson A.B."/>
            <person name="Fuks G."/>
            <person name="Kavchok S."/>
            <person name="Keizer G."/>
            <person name="Linton E."/>
            <person name="Llaca V."/>
            <person name="Song R."/>
            <person name="Tanyolac B."/>
            <person name="Young S."/>
            <person name="Ho-Il K."/>
            <person name="Hahn J.H."/>
            <person name="Sangsakoo G."/>
            <person name="Vanavichit A."/>
            <person name="de Mattos Luiz.A.T."/>
            <person name="Zimmer P.D."/>
            <person name="Malone G."/>
            <person name="Dellagostin O."/>
            <person name="de Oliveira A.C."/>
            <person name="Bevan M."/>
            <person name="Bancroft I."/>
            <person name="Minx P."/>
            <person name="Cordum H."/>
            <person name="Wilson R."/>
            <person name="Cheng Z."/>
            <person name="Jin W."/>
            <person name="Jiang J."/>
            <person name="Leong S.A."/>
            <person name="Iwama H."/>
            <person name="Gojobori T."/>
            <person name="Itoh T."/>
            <person name="Niimura Y."/>
            <person name="Fujii Y."/>
            <person name="Habara T."/>
            <person name="Sakai H."/>
            <person name="Sato Y."/>
            <person name="Wilson G."/>
            <person name="Kumar K."/>
            <person name="McCouch S."/>
            <person name="Juretic N."/>
            <person name="Hoen D."/>
            <person name="Wright S."/>
            <person name="Bruskiewich R."/>
            <person name="Bureau T."/>
            <person name="Miyao A."/>
            <person name="Hirochika H."/>
            <person name="Nishikawa T."/>
            <person name="Kadowaki K."/>
            <person name="Sugiura M."/>
            <person name="Burr B."/>
            <person name="Sasaki T."/>
        </authorList>
    </citation>
    <scope>NUCLEOTIDE SEQUENCE [LARGE SCALE GENOMIC DNA]</scope>
    <source>
        <strain evidence="3">cv. Nipponbare</strain>
    </source>
</reference>
<dbReference type="AlphaFoldDB" id="Q6ZH28"/>
<evidence type="ECO:0000313" key="3">
    <source>
        <dbReference type="Proteomes" id="UP000000763"/>
    </source>
</evidence>
<accession>Q6ZH28</accession>
<dbReference type="Proteomes" id="UP000000763">
    <property type="component" value="Chromosome 2"/>
</dbReference>
<sequence>MALDPFAGPRRYRMGGIGANAAPGLGSCEATSRSLAFEESAPRALPRPVPRAVVVVASPDPPQPPWSSSLLPATATATPRLR</sequence>
<protein>
    <submittedName>
        <fullName evidence="2">Uncharacterized protein</fullName>
    </submittedName>
</protein>
<dbReference type="EMBL" id="AP004090">
    <property type="protein sequence ID" value="BAD07633.1"/>
    <property type="molecule type" value="Genomic_DNA"/>
</dbReference>
<gene>
    <name evidence="2" type="primary">OJ1399_H05.14</name>
</gene>
<evidence type="ECO:0000256" key="1">
    <source>
        <dbReference type="SAM" id="MobiDB-lite"/>
    </source>
</evidence>
<evidence type="ECO:0000313" key="2">
    <source>
        <dbReference type="EMBL" id="BAD07633.1"/>
    </source>
</evidence>
<proteinExistence type="predicted"/>
<name>Q6ZH28_ORYSJ</name>